<comment type="caution">
    <text evidence="7">The sequence shown here is derived from an EMBL/GenBank/DDBJ whole genome shotgun (WGS) entry which is preliminary data.</text>
</comment>
<dbReference type="EMBL" id="JAHKSW010000018">
    <property type="protein sequence ID" value="KAG7321304.1"/>
    <property type="molecule type" value="Genomic_DNA"/>
</dbReference>
<sequence>MAASGGKQYGLILPQKSASKSAPLIRPSIFADDSDDETSVGESLQKEAIKKKMMKQTRLEMQKALEEDSSVYDYDNVYDDIQKQRLESNKKLLSGTDKKPKYITQLMRAVEERKKEQERRDDRKIQKEREAEGAQFADKEAYVTSAYRQKLKERQEELEREKRAAEIEAALDVKKQKDLSGFYRHFLNQTVGEEPLPDRSADRQEKSKSPVKSSPPRANESEAELNEEQSPSKAEFSKSSTNSSHSKRQYRQRSPSSGSEGERKKEKKREKDKRSHRERERARSRDREREDRDGHRKENRDHTREKDRHRERDGDRGRERRDRDKDRETEDRHSKRNRADGEQDRPRDREHDKKEREKKVQGDGKEKDKDTQVQQNKDETQAENGAQAKAAQEPNKFAKRSSEQTVSSARDRYLARQMARSAVKTYVEKEDE</sequence>
<dbReference type="Proteomes" id="UP000824219">
    <property type="component" value="Linkage Group LG18"/>
</dbReference>
<evidence type="ECO:0000259" key="6">
    <source>
        <dbReference type="Pfam" id="PF09745"/>
    </source>
</evidence>
<evidence type="ECO:0000256" key="4">
    <source>
        <dbReference type="ARBA" id="ARBA00030718"/>
    </source>
</evidence>
<evidence type="ECO:0000256" key="5">
    <source>
        <dbReference type="SAM" id="MobiDB-lite"/>
    </source>
</evidence>
<proteinExistence type="inferred from homology"/>
<dbReference type="PANTHER" id="PTHR31938">
    <property type="entry name" value="NUCLEAR SPECKLE SPLICING REGULATORY PROTEIN 1"/>
    <property type="match status" value="1"/>
</dbReference>
<feature type="region of interest" description="Disordered" evidence="5">
    <location>
        <begin position="18"/>
        <end position="43"/>
    </location>
</feature>
<keyword evidence="8" id="KW-1185">Reference proteome</keyword>
<evidence type="ECO:0000256" key="3">
    <source>
        <dbReference type="ARBA" id="ARBA00023054"/>
    </source>
</evidence>
<comment type="similarity">
    <text evidence="1">Belongs to the NSRP1 family.</text>
</comment>
<dbReference type="PANTHER" id="PTHR31938:SF4">
    <property type="entry name" value="NUCLEAR SPECKLE SPLICING REGULATORY PROTEIN 1"/>
    <property type="match status" value="1"/>
</dbReference>
<feature type="compositionally biased region" description="Basic and acidic residues" evidence="5">
    <location>
        <begin position="196"/>
        <end position="208"/>
    </location>
</feature>
<dbReference type="OrthoDB" id="446635at2759"/>
<feature type="compositionally biased region" description="Basic and acidic residues" evidence="5">
    <location>
        <begin position="111"/>
        <end position="141"/>
    </location>
</feature>
<dbReference type="InterPro" id="IPR018612">
    <property type="entry name" value="NSRP1_N"/>
</dbReference>
<keyword evidence="3" id="KW-0175">Coiled coil</keyword>
<dbReference type="InterPro" id="IPR042816">
    <property type="entry name" value="Nsrp1"/>
</dbReference>
<evidence type="ECO:0000313" key="8">
    <source>
        <dbReference type="Proteomes" id="UP000824219"/>
    </source>
</evidence>
<feature type="region of interest" description="Disordered" evidence="5">
    <location>
        <begin position="187"/>
        <end position="413"/>
    </location>
</feature>
<accession>A0A9D3SJE4</accession>
<feature type="domain" description="Nuclear speckle splicing regulatory protein 1 N-terminal" evidence="6">
    <location>
        <begin position="58"/>
        <end position="176"/>
    </location>
</feature>
<evidence type="ECO:0000256" key="1">
    <source>
        <dbReference type="ARBA" id="ARBA00010126"/>
    </source>
</evidence>
<organism evidence="7 8">
    <name type="scientific">Hemibagrus wyckioides</name>
    <dbReference type="NCBI Taxonomy" id="337641"/>
    <lineage>
        <taxon>Eukaryota</taxon>
        <taxon>Metazoa</taxon>
        <taxon>Chordata</taxon>
        <taxon>Craniata</taxon>
        <taxon>Vertebrata</taxon>
        <taxon>Euteleostomi</taxon>
        <taxon>Actinopterygii</taxon>
        <taxon>Neopterygii</taxon>
        <taxon>Teleostei</taxon>
        <taxon>Ostariophysi</taxon>
        <taxon>Siluriformes</taxon>
        <taxon>Bagridae</taxon>
        <taxon>Hemibagrus</taxon>
    </lineage>
</organism>
<feature type="region of interest" description="Disordered" evidence="5">
    <location>
        <begin position="111"/>
        <end position="144"/>
    </location>
</feature>
<gene>
    <name evidence="7" type="ORF">KOW79_015719</name>
</gene>
<evidence type="ECO:0000256" key="2">
    <source>
        <dbReference type="ARBA" id="ARBA00020556"/>
    </source>
</evidence>
<dbReference type="AlphaFoldDB" id="A0A9D3SJE4"/>
<name>A0A9D3SJE4_9TELE</name>
<dbReference type="Pfam" id="PF09745">
    <property type="entry name" value="NSRP1_N"/>
    <property type="match status" value="1"/>
</dbReference>
<feature type="compositionally biased region" description="Basic and acidic residues" evidence="5">
    <location>
        <begin position="272"/>
        <end position="380"/>
    </location>
</feature>
<evidence type="ECO:0000313" key="7">
    <source>
        <dbReference type="EMBL" id="KAG7321304.1"/>
    </source>
</evidence>
<reference evidence="7 8" key="1">
    <citation type="submission" date="2021-06" db="EMBL/GenBank/DDBJ databases">
        <title>Chromosome-level genome assembly of the red-tail catfish (Hemibagrus wyckioides).</title>
        <authorList>
            <person name="Shao F."/>
        </authorList>
    </citation>
    <scope>NUCLEOTIDE SEQUENCE [LARGE SCALE GENOMIC DNA]</scope>
    <source>
        <strain evidence="7">EC202008001</strain>
        <tissue evidence="7">Blood</tissue>
    </source>
</reference>
<dbReference type="GO" id="GO:0000381">
    <property type="term" value="P:regulation of alternative mRNA splicing, via spliceosome"/>
    <property type="evidence" value="ECO:0007669"/>
    <property type="project" value="InterPro"/>
</dbReference>
<protein>
    <recommendedName>
        <fullName evidence="2">Nuclear speckle splicing regulatory protein 1</fullName>
    </recommendedName>
    <alternativeName>
        <fullName evidence="4">Coiled-coil domain-containing protein 55</fullName>
    </alternativeName>
</protein>